<dbReference type="WBParaSite" id="Minc3s02754g31455">
    <property type="protein sequence ID" value="Minc3s02754g31455"/>
    <property type="gene ID" value="Minc3s02754g31455"/>
</dbReference>
<dbReference type="Proteomes" id="UP000887563">
    <property type="component" value="Unplaced"/>
</dbReference>
<accession>A0A914MUJ8</accession>
<dbReference type="AlphaFoldDB" id="A0A914MUJ8"/>
<proteinExistence type="predicted"/>
<reference evidence="2" key="1">
    <citation type="submission" date="2022-11" db="UniProtKB">
        <authorList>
            <consortium name="WormBaseParasite"/>
        </authorList>
    </citation>
    <scope>IDENTIFICATION</scope>
</reference>
<keyword evidence="1" id="KW-1185">Reference proteome</keyword>
<evidence type="ECO:0000313" key="2">
    <source>
        <dbReference type="WBParaSite" id="Minc3s02754g31455"/>
    </source>
</evidence>
<protein>
    <submittedName>
        <fullName evidence="2">Uncharacterized protein</fullName>
    </submittedName>
</protein>
<organism evidence="1 2">
    <name type="scientific">Meloidogyne incognita</name>
    <name type="common">Southern root-knot nematode worm</name>
    <name type="synonym">Oxyuris incognita</name>
    <dbReference type="NCBI Taxonomy" id="6306"/>
    <lineage>
        <taxon>Eukaryota</taxon>
        <taxon>Metazoa</taxon>
        <taxon>Ecdysozoa</taxon>
        <taxon>Nematoda</taxon>
        <taxon>Chromadorea</taxon>
        <taxon>Rhabditida</taxon>
        <taxon>Tylenchina</taxon>
        <taxon>Tylenchomorpha</taxon>
        <taxon>Tylenchoidea</taxon>
        <taxon>Meloidogynidae</taxon>
        <taxon>Meloidogyninae</taxon>
        <taxon>Meloidogyne</taxon>
        <taxon>Meloidogyne incognita group</taxon>
    </lineage>
</organism>
<sequence length="52" mass="5914">MNILIGYTYIDTEVVLFGTNNNFSEFILKSAVTLNSLTIFLIIPHGYNFNVK</sequence>
<name>A0A914MUJ8_MELIC</name>
<evidence type="ECO:0000313" key="1">
    <source>
        <dbReference type="Proteomes" id="UP000887563"/>
    </source>
</evidence>